<dbReference type="InterPro" id="IPR031066">
    <property type="entry name" value="bHLH_ALC-like_plant"/>
</dbReference>
<accession>A0A2Z7ACQ0</accession>
<evidence type="ECO:0000313" key="9">
    <source>
        <dbReference type="Proteomes" id="UP000250235"/>
    </source>
</evidence>
<evidence type="ECO:0000259" key="7">
    <source>
        <dbReference type="PROSITE" id="PS50888"/>
    </source>
</evidence>
<dbReference type="InterPro" id="IPR036638">
    <property type="entry name" value="HLH_DNA-bd_sf"/>
</dbReference>
<organism evidence="8 9">
    <name type="scientific">Dorcoceras hygrometricum</name>
    <dbReference type="NCBI Taxonomy" id="472368"/>
    <lineage>
        <taxon>Eukaryota</taxon>
        <taxon>Viridiplantae</taxon>
        <taxon>Streptophyta</taxon>
        <taxon>Embryophyta</taxon>
        <taxon>Tracheophyta</taxon>
        <taxon>Spermatophyta</taxon>
        <taxon>Magnoliopsida</taxon>
        <taxon>eudicotyledons</taxon>
        <taxon>Gunneridae</taxon>
        <taxon>Pentapetalae</taxon>
        <taxon>asterids</taxon>
        <taxon>lamiids</taxon>
        <taxon>Lamiales</taxon>
        <taxon>Gesneriaceae</taxon>
        <taxon>Didymocarpoideae</taxon>
        <taxon>Trichosporeae</taxon>
        <taxon>Loxocarpinae</taxon>
        <taxon>Dorcoceras</taxon>
    </lineage>
</organism>
<dbReference type="Gene3D" id="4.10.280.10">
    <property type="entry name" value="Helix-loop-helix DNA-binding domain"/>
    <property type="match status" value="1"/>
</dbReference>
<reference evidence="8 9" key="1">
    <citation type="journal article" date="2015" name="Proc. Natl. Acad. Sci. U.S.A.">
        <title>The resurrection genome of Boea hygrometrica: A blueprint for survival of dehydration.</title>
        <authorList>
            <person name="Xiao L."/>
            <person name="Yang G."/>
            <person name="Zhang L."/>
            <person name="Yang X."/>
            <person name="Zhao S."/>
            <person name="Ji Z."/>
            <person name="Zhou Q."/>
            <person name="Hu M."/>
            <person name="Wang Y."/>
            <person name="Chen M."/>
            <person name="Xu Y."/>
            <person name="Jin H."/>
            <person name="Xiao X."/>
            <person name="Hu G."/>
            <person name="Bao F."/>
            <person name="Hu Y."/>
            <person name="Wan P."/>
            <person name="Li L."/>
            <person name="Deng X."/>
            <person name="Kuang T."/>
            <person name="Xiang C."/>
            <person name="Zhu J.K."/>
            <person name="Oliver M.J."/>
            <person name="He Y."/>
        </authorList>
    </citation>
    <scope>NUCLEOTIDE SEQUENCE [LARGE SCALE GENOMIC DNA]</scope>
    <source>
        <strain evidence="9">cv. XS01</strain>
    </source>
</reference>
<keyword evidence="4" id="KW-0804">Transcription</keyword>
<sequence length="299" mass="33426">MNPHLLDFNSTSTPSTLQGRLSWNQPPLEQQYSNPHLISEGTQMEEHSDSRLHFTPEAEVTIGPRAMAEYEEACRNKKRKGKEVEKRNTCERKRRSRIADRMKTLQELLPNCSYKVRPSKRPARNPPVVGRVGKLPNITCLLTWWREVGRPNELLSAASVLDKTIEYIKTLQLQTAVLGYQQMMMDGQLIPAQNFLPRESAWDNLTDPILMTNYGGIIPAGIDQESTINPSTHPGLSYGSDGIFSSVTWSMPDSEFLLQKPMPGQLFDAFGGLPLASVAASQPVSLPLELVSSPLDKLL</sequence>
<comment type="subcellular location">
    <subcellularLocation>
        <location evidence="1">Nucleus</location>
    </subcellularLocation>
</comment>
<name>A0A2Z7ACQ0_9LAMI</name>
<dbReference type="SMART" id="SM00353">
    <property type="entry name" value="HLH"/>
    <property type="match status" value="1"/>
</dbReference>
<evidence type="ECO:0000313" key="8">
    <source>
        <dbReference type="EMBL" id="KZV19507.1"/>
    </source>
</evidence>
<dbReference type="SUPFAM" id="SSF47459">
    <property type="entry name" value="HLH, helix-loop-helix DNA-binding domain"/>
    <property type="match status" value="1"/>
</dbReference>
<feature type="region of interest" description="Disordered" evidence="6">
    <location>
        <begin position="1"/>
        <end position="33"/>
    </location>
</feature>
<keyword evidence="9" id="KW-1185">Reference proteome</keyword>
<dbReference type="Pfam" id="PF00010">
    <property type="entry name" value="HLH"/>
    <property type="match status" value="1"/>
</dbReference>
<dbReference type="EMBL" id="KV016685">
    <property type="protein sequence ID" value="KZV19507.1"/>
    <property type="molecule type" value="Genomic_DNA"/>
</dbReference>
<dbReference type="GO" id="GO:0003677">
    <property type="term" value="F:DNA binding"/>
    <property type="evidence" value="ECO:0007669"/>
    <property type="project" value="UniProtKB-KW"/>
</dbReference>
<dbReference type="Proteomes" id="UP000250235">
    <property type="component" value="Unassembled WGS sequence"/>
</dbReference>
<dbReference type="GO" id="GO:0005634">
    <property type="term" value="C:nucleus"/>
    <property type="evidence" value="ECO:0007669"/>
    <property type="project" value="UniProtKB-SubCell"/>
</dbReference>
<dbReference type="PANTHER" id="PTHR45855:SF70">
    <property type="entry name" value="TRANSCRIPTION FACTOR PIF1-LIKE ISOFORM X1"/>
    <property type="match status" value="1"/>
</dbReference>
<dbReference type="InterPro" id="IPR011598">
    <property type="entry name" value="bHLH_dom"/>
</dbReference>
<dbReference type="PANTHER" id="PTHR45855">
    <property type="entry name" value="TRANSCRIPTION FACTOR PIF1-RELATED"/>
    <property type="match status" value="1"/>
</dbReference>
<dbReference type="GO" id="GO:0046983">
    <property type="term" value="F:protein dimerization activity"/>
    <property type="evidence" value="ECO:0007669"/>
    <property type="project" value="InterPro"/>
</dbReference>
<feature type="domain" description="BHLH" evidence="7">
    <location>
        <begin position="82"/>
        <end position="171"/>
    </location>
</feature>
<evidence type="ECO:0000256" key="3">
    <source>
        <dbReference type="ARBA" id="ARBA00023125"/>
    </source>
</evidence>
<evidence type="ECO:0000256" key="5">
    <source>
        <dbReference type="ARBA" id="ARBA00023242"/>
    </source>
</evidence>
<keyword evidence="5" id="KW-0539">Nucleus</keyword>
<protein>
    <recommendedName>
        <fullName evidence="7">BHLH domain-containing protein</fullName>
    </recommendedName>
</protein>
<feature type="compositionally biased region" description="Polar residues" evidence="6">
    <location>
        <begin position="8"/>
        <end position="33"/>
    </location>
</feature>
<evidence type="ECO:0000256" key="4">
    <source>
        <dbReference type="ARBA" id="ARBA00023163"/>
    </source>
</evidence>
<evidence type="ECO:0000256" key="2">
    <source>
        <dbReference type="ARBA" id="ARBA00023015"/>
    </source>
</evidence>
<evidence type="ECO:0000256" key="1">
    <source>
        <dbReference type="ARBA" id="ARBA00004123"/>
    </source>
</evidence>
<dbReference type="PROSITE" id="PS50888">
    <property type="entry name" value="BHLH"/>
    <property type="match status" value="1"/>
</dbReference>
<evidence type="ECO:0000256" key="6">
    <source>
        <dbReference type="SAM" id="MobiDB-lite"/>
    </source>
</evidence>
<dbReference type="AlphaFoldDB" id="A0A2Z7ACQ0"/>
<proteinExistence type="predicted"/>
<keyword evidence="2" id="KW-0805">Transcription regulation</keyword>
<keyword evidence="3" id="KW-0238">DNA-binding</keyword>
<gene>
    <name evidence="8" type="ORF">F511_06369</name>
</gene>